<name>A0A4P6X2Y6_HYDPS</name>
<evidence type="ECO:0000313" key="4">
    <source>
        <dbReference type="EMBL" id="QBM29499.1"/>
    </source>
</evidence>
<dbReference type="Proteomes" id="UP000293912">
    <property type="component" value="Chromosome"/>
</dbReference>
<organism evidence="4 5">
    <name type="scientific">Hydrogenophaga pseudoflava</name>
    <name type="common">Pseudomonas carboxydoflava</name>
    <dbReference type="NCBI Taxonomy" id="47421"/>
    <lineage>
        <taxon>Bacteria</taxon>
        <taxon>Pseudomonadati</taxon>
        <taxon>Pseudomonadota</taxon>
        <taxon>Betaproteobacteria</taxon>
        <taxon>Burkholderiales</taxon>
        <taxon>Comamonadaceae</taxon>
        <taxon>Hydrogenophaga</taxon>
    </lineage>
</organism>
<gene>
    <name evidence="4" type="ORF">HPF_17525</name>
</gene>
<feature type="compositionally biased region" description="Acidic residues" evidence="1">
    <location>
        <begin position="174"/>
        <end position="187"/>
    </location>
</feature>
<evidence type="ECO:0000313" key="5">
    <source>
        <dbReference type="Proteomes" id="UP000293912"/>
    </source>
</evidence>
<evidence type="ECO:0000256" key="1">
    <source>
        <dbReference type="SAM" id="MobiDB-lite"/>
    </source>
</evidence>
<keyword evidence="5" id="KW-1185">Reference proteome</keyword>
<feature type="compositionally biased region" description="Low complexity" evidence="1">
    <location>
        <begin position="37"/>
        <end position="50"/>
    </location>
</feature>
<dbReference type="RefSeq" id="WP_133157362.1">
    <property type="nucleotide sequence ID" value="NZ_CP037867.1"/>
</dbReference>
<feature type="region of interest" description="Disordered" evidence="1">
    <location>
        <begin position="173"/>
        <end position="239"/>
    </location>
</feature>
<keyword evidence="2" id="KW-0732">Signal</keyword>
<accession>A0A4P6X2Y6</accession>
<feature type="region of interest" description="Disordered" evidence="1">
    <location>
        <begin position="31"/>
        <end position="61"/>
    </location>
</feature>
<feature type="compositionally biased region" description="Polar residues" evidence="1">
    <location>
        <begin position="51"/>
        <end position="61"/>
    </location>
</feature>
<feature type="signal peptide" evidence="2">
    <location>
        <begin position="1"/>
        <end position="25"/>
    </location>
</feature>
<feature type="compositionally biased region" description="Basic and acidic residues" evidence="1">
    <location>
        <begin position="230"/>
        <end position="239"/>
    </location>
</feature>
<feature type="domain" description="DUF5666" evidence="3">
    <location>
        <begin position="120"/>
        <end position="171"/>
    </location>
</feature>
<protein>
    <recommendedName>
        <fullName evidence="3">DUF5666 domain-containing protein</fullName>
    </recommendedName>
</protein>
<dbReference type="InterPro" id="IPR043724">
    <property type="entry name" value="DUF5666"/>
</dbReference>
<sequence length="239" mass="24576" precursor="true">MTHTPSMPTRLSLTAGRLITTALLAAGLAACGGGSGDSSSTASGRSLTGTVTSYESPQSFSVDGIPVDASGSSATPQGMTTGSRVEVHGEMVNGTLQASKVELDDSDDRDDDNANPNELEGRVTAYTSPTSFSVDGIPVDASGAPSTLAVGMRVEVYGTMANGVLVASRVKIEDGDDDSNDDEDDDNCTATGKSDCHDDDGDGHDDGDDHDDDSDDHDDDSDDHDDDCDALGKSDCDKD</sequence>
<feature type="region of interest" description="Disordered" evidence="1">
    <location>
        <begin position="100"/>
        <end position="138"/>
    </location>
</feature>
<dbReference type="EMBL" id="CP037867">
    <property type="protein sequence ID" value="QBM29499.1"/>
    <property type="molecule type" value="Genomic_DNA"/>
</dbReference>
<dbReference type="KEGG" id="hpse:HPF_17525"/>
<proteinExistence type="predicted"/>
<feature type="compositionally biased region" description="Acidic residues" evidence="1">
    <location>
        <begin position="197"/>
        <end position="229"/>
    </location>
</feature>
<feature type="chain" id="PRO_5020639802" description="DUF5666 domain-containing protein" evidence="2">
    <location>
        <begin position="26"/>
        <end position="239"/>
    </location>
</feature>
<evidence type="ECO:0000259" key="3">
    <source>
        <dbReference type="Pfam" id="PF18914"/>
    </source>
</evidence>
<dbReference type="AlphaFoldDB" id="A0A4P6X2Y6"/>
<feature type="compositionally biased region" description="Acidic residues" evidence="1">
    <location>
        <begin position="104"/>
        <end position="113"/>
    </location>
</feature>
<evidence type="ECO:0000256" key="2">
    <source>
        <dbReference type="SAM" id="SignalP"/>
    </source>
</evidence>
<reference evidence="4 5" key="1">
    <citation type="submission" date="2019-03" db="EMBL/GenBank/DDBJ databases">
        <authorList>
            <person name="Sebastian G."/>
            <person name="Baumann P."/>
            <person name="Ruckert C."/>
            <person name="Kalinowski J."/>
            <person name="Nebel B."/>
            <person name="Takors R."/>
            <person name="Blombach B."/>
        </authorList>
    </citation>
    <scope>NUCLEOTIDE SEQUENCE [LARGE SCALE GENOMIC DNA]</scope>
    <source>
        <strain evidence="4 5">DSM 1084</strain>
    </source>
</reference>
<dbReference type="Pfam" id="PF18914">
    <property type="entry name" value="DUF5666"/>
    <property type="match status" value="2"/>
</dbReference>
<feature type="domain" description="DUF5666" evidence="3">
    <location>
        <begin position="48"/>
        <end position="102"/>
    </location>
</feature>